<evidence type="ECO:0000313" key="3">
    <source>
        <dbReference type="Proteomes" id="UP001172159"/>
    </source>
</evidence>
<name>A0AA40EYE7_9PEZI</name>
<evidence type="ECO:0000256" key="1">
    <source>
        <dbReference type="SAM" id="MobiDB-lite"/>
    </source>
</evidence>
<keyword evidence="3" id="KW-1185">Reference proteome</keyword>
<organism evidence="2 3">
    <name type="scientific">Apiosordaria backusii</name>
    <dbReference type="NCBI Taxonomy" id="314023"/>
    <lineage>
        <taxon>Eukaryota</taxon>
        <taxon>Fungi</taxon>
        <taxon>Dikarya</taxon>
        <taxon>Ascomycota</taxon>
        <taxon>Pezizomycotina</taxon>
        <taxon>Sordariomycetes</taxon>
        <taxon>Sordariomycetidae</taxon>
        <taxon>Sordariales</taxon>
        <taxon>Lasiosphaeriaceae</taxon>
        <taxon>Apiosordaria</taxon>
    </lineage>
</organism>
<gene>
    <name evidence="2" type="ORF">B0T21DRAFT_406258</name>
</gene>
<dbReference type="AlphaFoldDB" id="A0AA40EYE7"/>
<feature type="compositionally biased region" description="Basic and acidic residues" evidence="1">
    <location>
        <begin position="1"/>
        <end position="41"/>
    </location>
</feature>
<proteinExistence type="predicted"/>
<sequence length="143" mass="17345">MKRLEMEKKRLEKERLEKERLEKEKLEKERERLNKKSEGPNKETGSLVKKSSPGVTSNYDPNKMWWEAVDSMVALNSTCPPQHGEERDEKLQNERQERFEKLRKEWEEMAEKNRKKSLEMERLKKKIKCRYSLLLHHRTSKGF</sequence>
<feature type="compositionally biased region" description="Basic and acidic residues" evidence="1">
    <location>
        <begin position="83"/>
        <end position="96"/>
    </location>
</feature>
<protein>
    <submittedName>
        <fullName evidence="2">Uncharacterized protein</fullName>
    </submittedName>
</protein>
<feature type="region of interest" description="Disordered" evidence="1">
    <location>
        <begin position="1"/>
        <end position="56"/>
    </location>
</feature>
<dbReference type="EMBL" id="JAUKTV010000001">
    <property type="protein sequence ID" value="KAK0747654.1"/>
    <property type="molecule type" value="Genomic_DNA"/>
</dbReference>
<dbReference type="Proteomes" id="UP001172159">
    <property type="component" value="Unassembled WGS sequence"/>
</dbReference>
<evidence type="ECO:0000313" key="2">
    <source>
        <dbReference type="EMBL" id="KAK0747654.1"/>
    </source>
</evidence>
<comment type="caution">
    <text evidence="2">The sequence shown here is derived from an EMBL/GenBank/DDBJ whole genome shotgun (WGS) entry which is preliminary data.</text>
</comment>
<accession>A0AA40EYE7</accession>
<reference evidence="2" key="1">
    <citation type="submission" date="2023-06" db="EMBL/GenBank/DDBJ databases">
        <title>Genome-scale phylogeny and comparative genomics of the fungal order Sordariales.</title>
        <authorList>
            <consortium name="Lawrence Berkeley National Laboratory"/>
            <person name="Hensen N."/>
            <person name="Bonometti L."/>
            <person name="Westerberg I."/>
            <person name="Brannstrom I.O."/>
            <person name="Guillou S."/>
            <person name="Cros-Aarteil S."/>
            <person name="Calhoun S."/>
            <person name="Haridas S."/>
            <person name="Kuo A."/>
            <person name="Mondo S."/>
            <person name="Pangilinan J."/>
            <person name="Riley R."/>
            <person name="Labutti K."/>
            <person name="Andreopoulos B."/>
            <person name="Lipzen A."/>
            <person name="Chen C."/>
            <person name="Yanf M."/>
            <person name="Daum C."/>
            <person name="Ng V."/>
            <person name="Clum A."/>
            <person name="Steindorff A."/>
            <person name="Ohm R."/>
            <person name="Martin F."/>
            <person name="Silar P."/>
            <person name="Natvig D."/>
            <person name="Lalanne C."/>
            <person name="Gautier V."/>
            <person name="Ament-Velasquez S.L."/>
            <person name="Kruys A."/>
            <person name="Hutchinson M.I."/>
            <person name="Powell A.J."/>
            <person name="Barry K."/>
            <person name="Miller A.N."/>
            <person name="Grigoriev I.V."/>
            <person name="Debuchy R."/>
            <person name="Gladieux P."/>
            <person name="Thoren M.H."/>
            <person name="Johannesson H."/>
        </authorList>
    </citation>
    <scope>NUCLEOTIDE SEQUENCE</scope>
    <source>
        <strain evidence="2">CBS 540.89</strain>
    </source>
</reference>
<feature type="region of interest" description="Disordered" evidence="1">
    <location>
        <begin position="76"/>
        <end position="96"/>
    </location>
</feature>